<comment type="caution">
    <text evidence="3">The sequence shown here is derived from an EMBL/GenBank/DDBJ whole genome shotgun (WGS) entry which is preliminary data.</text>
</comment>
<evidence type="ECO:0000313" key="4">
    <source>
        <dbReference type="Proteomes" id="UP000185093"/>
    </source>
</evidence>
<reference evidence="3 4" key="1">
    <citation type="submission" date="2016-11" db="EMBL/GenBank/DDBJ databases">
        <authorList>
            <person name="Varghese N."/>
            <person name="Submissions S."/>
        </authorList>
    </citation>
    <scope>NUCLEOTIDE SEQUENCE [LARGE SCALE GENOMIC DNA]</scope>
    <source>
        <strain evidence="3 4">DSM 20664</strain>
    </source>
</reference>
<evidence type="ECO:0000259" key="2">
    <source>
        <dbReference type="Pfam" id="PF01551"/>
    </source>
</evidence>
<dbReference type="PANTHER" id="PTHR21666:SF270">
    <property type="entry name" value="MUREIN HYDROLASE ACTIVATOR ENVC"/>
    <property type="match status" value="1"/>
</dbReference>
<evidence type="ECO:0000313" key="3">
    <source>
        <dbReference type="EMBL" id="SIN67154.1"/>
    </source>
</evidence>
<feature type="domain" description="M23ase beta-sheet core" evidence="2">
    <location>
        <begin position="190"/>
        <end position="284"/>
    </location>
</feature>
<sequence length="289" mass="32005">MFKKATLTINAVSVLLILFILSSRAQSAELKCTYVASMGKPFLARLVSPYDISDVKISWLDRQTPLQVTRGDGKYEASILLGSDVRDTKPGIYTLTVSYFERGRQWTLHHDIDVRPKSYPVQELKLPQAMVTPPKEAMARIKEESLLISNAINTITNERHWELPLKRPVDGIVTSPYGLKRIYNGSPGSPHRGVDFRAASGTPVRCAADGTVILTGDHYFGGKSVYVDHGNGVISCYMHLSKINVLNNQRLKKGDIIGYSGQTGRATGPHLHFGLYLLAHAVDPMPLFQ</sequence>
<dbReference type="RefSeq" id="WP_074199484.1">
    <property type="nucleotide sequence ID" value="NZ_FSQZ01000001.1"/>
</dbReference>
<dbReference type="SUPFAM" id="SSF51261">
    <property type="entry name" value="Duplicated hybrid motif"/>
    <property type="match status" value="1"/>
</dbReference>
<dbReference type="EMBL" id="FSQZ01000001">
    <property type="protein sequence ID" value="SIN67154.1"/>
    <property type="molecule type" value="Genomic_DNA"/>
</dbReference>
<dbReference type="Pfam" id="PF01551">
    <property type="entry name" value="Peptidase_M23"/>
    <property type="match status" value="1"/>
</dbReference>
<dbReference type="InterPro" id="IPR050570">
    <property type="entry name" value="Cell_wall_metabolism_enzyme"/>
</dbReference>
<proteinExistence type="predicted"/>
<name>A0ABY1JCZ6_9BACT</name>
<organism evidence="3 4">
    <name type="scientific">Acetomicrobium flavidum</name>
    <dbReference type="NCBI Taxonomy" id="49896"/>
    <lineage>
        <taxon>Bacteria</taxon>
        <taxon>Thermotogati</taxon>
        <taxon>Synergistota</taxon>
        <taxon>Synergistia</taxon>
        <taxon>Synergistales</taxon>
        <taxon>Acetomicrobiaceae</taxon>
        <taxon>Acetomicrobium</taxon>
    </lineage>
</organism>
<dbReference type="InterPro" id="IPR016047">
    <property type="entry name" value="M23ase_b-sheet_dom"/>
</dbReference>
<evidence type="ECO:0000256" key="1">
    <source>
        <dbReference type="SAM" id="SignalP"/>
    </source>
</evidence>
<accession>A0ABY1JCZ6</accession>
<dbReference type="CDD" id="cd12797">
    <property type="entry name" value="M23_peptidase"/>
    <property type="match status" value="1"/>
</dbReference>
<protein>
    <submittedName>
        <fullName evidence="3">Peptidase family M23</fullName>
    </submittedName>
</protein>
<dbReference type="Proteomes" id="UP000185093">
    <property type="component" value="Unassembled WGS sequence"/>
</dbReference>
<dbReference type="InterPro" id="IPR011055">
    <property type="entry name" value="Dup_hybrid_motif"/>
</dbReference>
<feature type="chain" id="PRO_5045188129" evidence="1">
    <location>
        <begin position="28"/>
        <end position="289"/>
    </location>
</feature>
<keyword evidence="4" id="KW-1185">Reference proteome</keyword>
<feature type="signal peptide" evidence="1">
    <location>
        <begin position="1"/>
        <end position="27"/>
    </location>
</feature>
<dbReference type="PANTHER" id="PTHR21666">
    <property type="entry name" value="PEPTIDASE-RELATED"/>
    <property type="match status" value="1"/>
</dbReference>
<keyword evidence="1" id="KW-0732">Signal</keyword>
<gene>
    <name evidence="3" type="ORF">SAMN05444368_1020</name>
</gene>
<dbReference type="Gene3D" id="2.70.70.10">
    <property type="entry name" value="Glucose Permease (Domain IIA)"/>
    <property type="match status" value="1"/>
</dbReference>